<dbReference type="InterPro" id="IPR007527">
    <property type="entry name" value="Znf_SWIM"/>
</dbReference>
<dbReference type="SMART" id="SM00575">
    <property type="entry name" value="ZnF_PMZ"/>
    <property type="match status" value="1"/>
</dbReference>
<dbReference type="STRING" id="109376.A0A0D3DYP9"/>
<evidence type="ECO:0000256" key="1">
    <source>
        <dbReference type="ARBA" id="ARBA00022723"/>
    </source>
</evidence>
<evidence type="ECO:0000313" key="7">
    <source>
        <dbReference type="Proteomes" id="UP000032141"/>
    </source>
</evidence>
<evidence type="ECO:0000259" key="5">
    <source>
        <dbReference type="PROSITE" id="PS50966"/>
    </source>
</evidence>
<dbReference type="eggNOG" id="ENOG502QV8R">
    <property type="taxonomic scope" value="Eukaryota"/>
</dbReference>
<dbReference type="AlphaFoldDB" id="A0A0D3DYP9"/>
<dbReference type="HOGENOM" id="CLU_055196_1_1_1"/>
<dbReference type="PANTHER" id="PTHR31973:SF93">
    <property type="entry name" value="OS01G0595300 PROTEIN"/>
    <property type="match status" value="1"/>
</dbReference>
<feature type="domain" description="SWIM-type" evidence="5">
    <location>
        <begin position="64"/>
        <end position="96"/>
    </location>
</feature>
<dbReference type="PANTHER" id="PTHR31973">
    <property type="entry name" value="POLYPROTEIN, PUTATIVE-RELATED"/>
    <property type="match status" value="1"/>
</dbReference>
<organism evidence="6 7">
    <name type="scientific">Brassica oleracea var. oleracea</name>
    <dbReference type="NCBI Taxonomy" id="109376"/>
    <lineage>
        <taxon>Eukaryota</taxon>
        <taxon>Viridiplantae</taxon>
        <taxon>Streptophyta</taxon>
        <taxon>Embryophyta</taxon>
        <taxon>Tracheophyta</taxon>
        <taxon>Spermatophyta</taxon>
        <taxon>Magnoliopsida</taxon>
        <taxon>eudicotyledons</taxon>
        <taxon>Gunneridae</taxon>
        <taxon>Pentapetalae</taxon>
        <taxon>rosids</taxon>
        <taxon>malvids</taxon>
        <taxon>Brassicales</taxon>
        <taxon>Brassicaceae</taxon>
        <taxon>Brassiceae</taxon>
        <taxon>Brassica</taxon>
    </lineage>
</organism>
<reference evidence="6" key="2">
    <citation type="submission" date="2015-03" db="UniProtKB">
        <authorList>
            <consortium name="EnsemblPlants"/>
        </authorList>
    </citation>
    <scope>IDENTIFICATION</scope>
</reference>
<protein>
    <recommendedName>
        <fullName evidence="5">SWIM-type domain-containing protein</fullName>
    </recommendedName>
</protein>
<proteinExistence type="predicted"/>
<dbReference type="Proteomes" id="UP000032141">
    <property type="component" value="Chromosome C8"/>
</dbReference>
<keyword evidence="3" id="KW-0862">Zinc</keyword>
<name>A0A0D3DYP9_BRAOL</name>
<evidence type="ECO:0000256" key="4">
    <source>
        <dbReference type="PROSITE-ProRule" id="PRU00325"/>
    </source>
</evidence>
<dbReference type="GO" id="GO:0008270">
    <property type="term" value="F:zinc ion binding"/>
    <property type="evidence" value="ECO:0007669"/>
    <property type="project" value="UniProtKB-KW"/>
</dbReference>
<dbReference type="EnsemblPlants" id="Bo8g114460.1">
    <property type="protein sequence ID" value="Bo8g114460.1"/>
    <property type="gene ID" value="Bo8g114460"/>
</dbReference>
<keyword evidence="7" id="KW-1185">Reference proteome</keyword>
<keyword evidence="1" id="KW-0479">Metal-binding</keyword>
<evidence type="ECO:0000256" key="2">
    <source>
        <dbReference type="ARBA" id="ARBA00022771"/>
    </source>
</evidence>
<keyword evidence="2 4" id="KW-0863">Zinc-finger</keyword>
<dbReference type="InterPro" id="IPR006564">
    <property type="entry name" value="Znf_PMZ"/>
</dbReference>
<evidence type="ECO:0000256" key="3">
    <source>
        <dbReference type="ARBA" id="ARBA00022833"/>
    </source>
</evidence>
<sequence>MECFHRRLMDMFKERREASLHWSSDVLVPSAESRMLAAIAKSRCHRVYRANEAEFEVMDSEGNVVVDVEKRSCLCGRWEVYGLPCSHAVGALLSCGEDVYEYAESCFTMESYRRTYADSIEPVSDNVEWREKVLKIEGGGDGIRTPKVTGGARKGRRRIRPVDNGDRVKRLVHCSRCQQTGHFRTTCIAPM</sequence>
<reference evidence="6 7" key="1">
    <citation type="journal article" date="2014" name="Genome Biol.">
        <title>Transcriptome and methylome profiling reveals relics of genome dominance in the mesopolyploid Brassica oleracea.</title>
        <authorList>
            <person name="Parkin I.A."/>
            <person name="Koh C."/>
            <person name="Tang H."/>
            <person name="Robinson S.J."/>
            <person name="Kagale S."/>
            <person name="Clarke W.E."/>
            <person name="Town C.D."/>
            <person name="Nixon J."/>
            <person name="Krishnakumar V."/>
            <person name="Bidwell S.L."/>
            <person name="Denoeud F."/>
            <person name="Belcram H."/>
            <person name="Links M.G."/>
            <person name="Just J."/>
            <person name="Clarke C."/>
            <person name="Bender T."/>
            <person name="Huebert T."/>
            <person name="Mason A.S."/>
            <person name="Pires J.C."/>
            <person name="Barker G."/>
            <person name="Moore J."/>
            <person name="Walley P.G."/>
            <person name="Manoli S."/>
            <person name="Batley J."/>
            <person name="Edwards D."/>
            <person name="Nelson M.N."/>
            <person name="Wang X."/>
            <person name="Paterson A.H."/>
            <person name="King G."/>
            <person name="Bancroft I."/>
            <person name="Chalhoub B."/>
            <person name="Sharpe A.G."/>
        </authorList>
    </citation>
    <scope>NUCLEOTIDE SEQUENCE</scope>
    <source>
        <strain evidence="6 7">cv. TO1000</strain>
    </source>
</reference>
<dbReference type="PROSITE" id="PS50966">
    <property type="entry name" value="ZF_SWIM"/>
    <property type="match status" value="1"/>
</dbReference>
<dbReference type="OMA" id="FRTTCIA"/>
<accession>A0A0D3DYP9</accession>
<evidence type="ECO:0000313" key="6">
    <source>
        <dbReference type="EnsemblPlants" id="Bo8g114460.1"/>
    </source>
</evidence>
<dbReference type="Gramene" id="Bo8g114460.1">
    <property type="protein sequence ID" value="Bo8g114460.1"/>
    <property type="gene ID" value="Bo8g114460"/>
</dbReference>
<dbReference type="Pfam" id="PF04434">
    <property type="entry name" value="SWIM"/>
    <property type="match status" value="1"/>
</dbReference>